<comment type="subcellular location">
    <subcellularLocation>
        <location evidence="1">Cell membrane</location>
        <topology evidence="1">Multi-pass membrane protein</topology>
    </subcellularLocation>
</comment>
<dbReference type="CDD" id="cd06173">
    <property type="entry name" value="MFS_MefA_like"/>
    <property type="match status" value="1"/>
</dbReference>
<evidence type="ECO:0000256" key="4">
    <source>
        <dbReference type="ARBA" id="ARBA00022692"/>
    </source>
</evidence>
<evidence type="ECO:0000313" key="9">
    <source>
        <dbReference type="Proteomes" id="UP000003922"/>
    </source>
</evidence>
<dbReference type="EMBL" id="AADV02000053">
    <property type="protein sequence ID" value="EAM49771.1"/>
    <property type="molecule type" value="Genomic_DNA"/>
</dbReference>
<feature type="transmembrane region" description="Helical" evidence="7">
    <location>
        <begin position="141"/>
        <end position="160"/>
    </location>
</feature>
<reference evidence="8" key="1">
    <citation type="submission" date="2004-02" db="EMBL/GenBank/DDBJ databases">
        <authorList>
            <consortium name="DOE Joint Genome Institute"/>
        </authorList>
    </citation>
    <scope>NUCLEOTIDE SEQUENCE [LARGE SCALE GENOMIC DNA]</scope>
    <source>
        <strain evidence="8">WH 8501</strain>
    </source>
</reference>
<reference evidence="8" key="3">
    <citation type="submission" date="2016-12" db="EMBL/GenBank/DDBJ databases">
        <title>Annotation of the draft genome assembly of Crocosphaera watsonii WH 8501.</title>
        <authorList>
            <consortium name="US DOE Joint Genome Institute (JGI-ORNL)"/>
            <person name="Larimer F."/>
            <person name="Land M."/>
        </authorList>
    </citation>
    <scope>NUCLEOTIDE SEQUENCE</scope>
    <source>
        <strain evidence="8">WH 8501</strain>
    </source>
</reference>
<feature type="transmembrane region" description="Helical" evidence="7">
    <location>
        <begin position="255"/>
        <end position="274"/>
    </location>
</feature>
<sequence length="433" mass="47532">MRKELKVFNIIWLGQSLSLLGSKMSLFALGIWIWQLTGNATDLALFGFFAQVPQIFMLFISGTIVDRWNRKLLIIAADCVIGVLTIMLLILYSTNHLQIWHLYLSLAIMGFFGQFQSLAFSASISTLVPKSDYVRASSMGFLAKYGSSIIGPALAGYLYLKIDLSGIMLIDITTFLFAIGMVSFVHIPPPKSESLEQKKGLNIVKEFRVGLDYLTKHNSLLFLLCLVSMFWFFHDMGGSLYSAMILARSNGDPKVLGAVASAAGFGGVVGALLMSKWGKFQRQVDGVQLGMIGAGLSKTIFGLGTGLFVWAPMQFCSSLNFPVMGSSVNSIWLQKVDPEIQGRVFSIRMMIIKIVSSISYLIAGPLADHVFEPAMRSGELTAKIFGWLFGTEKGSGIALLYVISALAMLLVGLSGYGFQRLRNLESLIPDYDH</sequence>
<keyword evidence="4 7" id="KW-0812">Transmembrane</keyword>
<feature type="transmembrane region" description="Helical" evidence="7">
    <location>
        <begin position="46"/>
        <end position="65"/>
    </location>
</feature>
<dbReference type="Pfam" id="PF07690">
    <property type="entry name" value="MFS_1"/>
    <property type="match status" value="1"/>
</dbReference>
<keyword evidence="6 7" id="KW-0472">Membrane</keyword>
<accession>Q4C0T3</accession>
<dbReference type="GO" id="GO:0005886">
    <property type="term" value="C:plasma membrane"/>
    <property type="evidence" value="ECO:0007669"/>
    <property type="project" value="UniProtKB-SubCell"/>
</dbReference>
<evidence type="ECO:0000313" key="8">
    <source>
        <dbReference type="EMBL" id="EAM49771.1"/>
    </source>
</evidence>
<organism evidence="8 9">
    <name type="scientific">Crocosphaera watsonii WH 8501</name>
    <dbReference type="NCBI Taxonomy" id="165597"/>
    <lineage>
        <taxon>Bacteria</taxon>
        <taxon>Bacillati</taxon>
        <taxon>Cyanobacteriota</taxon>
        <taxon>Cyanophyceae</taxon>
        <taxon>Oscillatoriophycideae</taxon>
        <taxon>Chroococcales</taxon>
        <taxon>Aphanothecaceae</taxon>
        <taxon>Crocosphaera</taxon>
    </lineage>
</organism>
<feature type="transmembrane region" description="Helical" evidence="7">
    <location>
        <begin position="220"/>
        <end position="243"/>
    </location>
</feature>
<protein>
    <recommendedName>
        <fullName evidence="10">MFS transporter</fullName>
    </recommendedName>
</protein>
<dbReference type="GO" id="GO:0022857">
    <property type="term" value="F:transmembrane transporter activity"/>
    <property type="evidence" value="ECO:0007669"/>
    <property type="project" value="InterPro"/>
</dbReference>
<evidence type="ECO:0008006" key="10">
    <source>
        <dbReference type="Google" id="ProtNLM"/>
    </source>
</evidence>
<proteinExistence type="predicted"/>
<dbReference type="PANTHER" id="PTHR43266:SF2">
    <property type="entry name" value="MAJOR FACILITATOR SUPERFAMILY (MFS) PROFILE DOMAIN-CONTAINING PROTEIN"/>
    <property type="match status" value="1"/>
</dbReference>
<feature type="transmembrane region" description="Helical" evidence="7">
    <location>
        <begin position="72"/>
        <end position="93"/>
    </location>
</feature>
<evidence type="ECO:0000256" key="7">
    <source>
        <dbReference type="SAM" id="Phobius"/>
    </source>
</evidence>
<feature type="transmembrane region" description="Helical" evidence="7">
    <location>
        <begin position="345"/>
        <end position="363"/>
    </location>
</feature>
<evidence type="ECO:0000256" key="3">
    <source>
        <dbReference type="ARBA" id="ARBA00022475"/>
    </source>
</evidence>
<comment type="caution">
    <text evidence="8">The sequence shown here is derived from an EMBL/GenBank/DDBJ whole genome shotgun (WGS) entry which is preliminary data.</text>
</comment>
<dbReference type="SUPFAM" id="SSF103473">
    <property type="entry name" value="MFS general substrate transporter"/>
    <property type="match status" value="1"/>
</dbReference>
<reference evidence="8" key="2">
    <citation type="submission" date="2005-06" db="EMBL/GenBank/DDBJ databases">
        <title>Sequencing of the draft genome and assembly of Crocosphaera watsonii WH 8501.</title>
        <authorList>
            <consortium name="US DOE Joint Genome Institute (JGI-PGF)"/>
            <person name="Copeland A."/>
            <person name="Lucas S."/>
            <person name="Lapidus A."/>
            <person name="Barry K."/>
            <person name="Detter C."/>
            <person name="Glavina T."/>
            <person name="Hammon N."/>
            <person name="Israni S."/>
            <person name="Pitluck S."/>
            <person name="Richardson P."/>
        </authorList>
    </citation>
    <scope>NUCLEOTIDE SEQUENCE [LARGE SCALE GENOMIC DNA]</scope>
    <source>
        <strain evidence="8">WH 8501</strain>
    </source>
</reference>
<dbReference type="KEGG" id="cwa:CwatDRAFT_2686"/>
<feature type="transmembrane region" description="Helical" evidence="7">
    <location>
        <begin position="166"/>
        <end position="187"/>
    </location>
</feature>
<feature type="transmembrane region" description="Helical" evidence="7">
    <location>
        <begin position="286"/>
        <end position="311"/>
    </location>
</feature>
<feature type="transmembrane region" description="Helical" evidence="7">
    <location>
        <begin position="12"/>
        <end position="34"/>
    </location>
</feature>
<evidence type="ECO:0000256" key="1">
    <source>
        <dbReference type="ARBA" id="ARBA00004651"/>
    </source>
</evidence>
<keyword evidence="5 7" id="KW-1133">Transmembrane helix</keyword>
<dbReference type="InterPro" id="IPR036259">
    <property type="entry name" value="MFS_trans_sf"/>
</dbReference>
<dbReference type="Gene3D" id="1.20.1250.20">
    <property type="entry name" value="MFS general substrate transporter like domains"/>
    <property type="match status" value="1"/>
</dbReference>
<dbReference type="AlphaFoldDB" id="Q4C0T3"/>
<evidence type="ECO:0000256" key="5">
    <source>
        <dbReference type="ARBA" id="ARBA00022989"/>
    </source>
</evidence>
<keyword evidence="2" id="KW-0813">Transport</keyword>
<feature type="transmembrane region" description="Helical" evidence="7">
    <location>
        <begin position="397"/>
        <end position="418"/>
    </location>
</feature>
<name>Q4C0T3_CROWT</name>
<keyword evidence="9" id="KW-1185">Reference proteome</keyword>
<dbReference type="OrthoDB" id="9775268at2"/>
<evidence type="ECO:0000256" key="6">
    <source>
        <dbReference type="ARBA" id="ARBA00023136"/>
    </source>
</evidence>
<dbReference type="InterPro" id="IPR011701">
    <property type="entry name" value="MFS"/>
</dbReference>
<evidence type="ECO:0000256" key="2">
    <source>
        <dbReference type="ARBA" id="ARBA00022448"/>
    </source>
</evidence>
<keyword evidence="3" id="KW-1003">Cell membrane</keyword>
<gene>
    <name evidence="8" type="ORF">CwatDRAFT_2686</name>
</gene>
<dbReference type="Proteomes" id="UP000003922">
    <property type="component" value="Unassembled WGS sequence"/>
</dbReference>
<dbReference type="PANTHER" id="PTHR43266">
    <property type="entry name" value="MACROLIDE-EFFLUX PROTEIN"/>
    <property type="match status" value="1"/>
</dbReference>
<dbReference type="RefSeq" id="WP_007306532.1">
    <property type="nucleotide sequence ID" value="NZ_AADV02000053.1"/>
</dbReference>